<keyword evidence="6 8" id="KW-1133">Transmembrane helix</keyword>
<evidence type="ECO:0000256" key="1">
    <source>
        <dbReference type="ARBA" id="ARBA00004651"/>
    </source>
</evidence>
<dbReference type="InterPro" id="IPR036458">
    <property type="entry name" value="Na:dicarbo_symporter_sf"/>
</dbReference>
<dbReference type="PROSITE" id="PS00714">
    <property type="entry name" value="NA_DICARBOXYL_SYMP_2"/>
    <property type="match status" value="1"/>
</dbReference>
<feature type="transmembrane region" description="Helical" evidence="8">
    <location>
        <begin position="183"/>
        <end position="204"/>
    </location>
</feature>
<keyword evidence="5" id="KW-0769">Symport</keyword>
<evidence type="ECO:0000256" key="4">
    <source>
        <dbReference type="ARBA" id="ARBA00022692"/>
    </source>
</evidence>
<feature type="transmembrane region" description="Helical" evidence="8">
    <location>
        <begin position="82"/>
        <end position="102"/>
    </location>
</feature>
<reference evidence="9 10" key="1">
    <citation type="submission" date="2018-03" db="EMBL/GenBank/DDBJ databases">
        <title>Genome sequence of Clostridium liquoris DSM 100320.</title>
        <authorList>
            <person name="Poehlein A."/>
            <person name="Daniel R."/>
        </authorList>
    </citation>
    <scope>NUCLEOTIDE SEQUENCE [LARGE SCALE GENOMIC DNA]</scope>
    <source>
        <strain evidence="9 10">DSM 100320</strain>
    </source>
</reference>
<evidence type="ECO:0000313" key="9">
    <source>
        <dbReference type="EMBL" id="PRR79142.1"/>
    </source>
</evidence>
<dbReference type="GO" id="GO:0015293">
    <property type="term" value="F:symporter activity"/>
    <property type="evidence" value="ECO:0007669"/>
    <property type="project" value="UniProtKB-KW"/>
</dbReference>
<dbReference type="EMBL" id="PVXO01000030">
    <property type="protein sequence ID" value="PRR79142.1"/>
    <property type="molecule type" value="Genomic_DNA"/>
</dbReference>
<evidence type="ECO:0000256" key="5">
    <source>
        <dbReference type="ARBA" id="ARBA00022847"/>
    </source>
</evidence>
<dbReference type="Gene3D" id="1.10.3860.10">
    <property type="entry name" value="Sodium:dicarboxylate symporter"/>
    <property type="match status" value="1"/>
</dbReference>
<keyword evidence="4 8" id="KW-0812">Transmembrane</keyword>
<dbReference type="PRINTS" id="PR00173">
    <property type="entry name" value="EDTRNSPORT"/>
</dbReference>
<evidence type="ECO:0000256" key="6">
    <source>
        <dbReference type="ARBA" id="ARBA00022989"/>
    </source>
</evidence>
<dbReference type="Proteomes" id="UP000239706">
    <property type="component" value="Unassembled WGS sequence"/>
</dbReference>
<comment type="caution">
    <text evidence="9">The sequence shown here is derived from an EMBL/GenBank/DDBJ whole genome shotgun (WGS) entry which is preliminary data.</text>
</comment>
<protein>
    <submittedName>
        <fullName evidence="9">Proton/sodium-glutamate symport protein</fullName>
    </submittedName>
</protein>
<dbReference type="PANTHER" id="PTHR42865">
    <property type="entry name" value="PROTON/GLUTAMATE-ASPARTATE SYMPORTER"/>
    <property type="match status" value="1"/>
</dbReference>
<dbReference type="AlphaFoldDB" id="A0A2T0B5J9"/>
<keyword evidence="10" id="KW-1185">Reference proteome</keyword>
<feature type="transmembrane region" description="Helical" evidence="8">
    <location>
        <begin position="145"/>
        <end position="162"/>
    </location>
</feature>
<proteinExistence type="predicted"/>
<keyword evidence="7 8" id="KW-0472">Membrane</keyword>
<keyword evidence="2" id="KW-0813">Transport</keyword>
<dbReference type="PANTHER" id="PTHR42865:SF7">
    <property type="entry name" value="PROTON_GLUTAMATE-ASPARTATE SYMPORTER"/>
    <property type="match status" value="1"/>
</dbReference>
<keyword evidence="3" id="KW-1003">Cell membrane</keyword>
<feature type="transmembrane region" description="Helical" evidence="8">
    <location>
        <begin position="210"/>
        <end position="235"/>
    </location>
</feature>
<dbReference type="InterPro" id="IPR018107">
    <property type="entry name" value="Na-dicarboxylate_symporter_CS"/>
</dbReference>
<evidence type="ECO:0000256" key="3">
    <source>
        <dbReference type="ARBA" id="ARBA00022475"/>
    </source>
</evidence>
<evidence type="ECO:0000256" key="2">
    <source>
        <dbReference type="ARBA" id="ARBA00022448"/>
    </source>
</evidence>
<name>A0A2T0B5J9_9CLOT</name>
<gene>
    <name evidence="9" type="primary">gltT</name>
    <name evidence="9" type="ORF">CLLI_09870</name>
</gene>
<feature type="transmembrane region" description="Helical" evidence="8">
    <location>
        <begin position="303"/>
        <end position="323"/>
    </location>
</feature>
<dbReference type="GO" id="GO:0005886">
    <property type="term" value="C:plasma membrane"/>
    <property type="evidence" value="ECO:0007669"/>
    <property type="project" value="UniProtKB-SubCell"/>
</dbReference>
<dbReference type="GO" id="GO:0006835">
    <property type="term" value="P:dicarboxylic acid transport"/>
    <property type="evidence" value="ECO:0007669"/>
    <property type="project" value="UniProtKB-ARBA"/>
</dbReference>
<evidence type="ECO:0000313" key="10">
    <source>
        <dbReference type="Proteomes" id="UP000239706"/>
    </source>
</evidence>
<dbReference type="SUPFAM" id="SSF118215">
    <property type="entry name" value="Proton glutamate symport protein"/>
    <property type="match status" value="1"/>
</dbReference>
<comment type="subcellular location">
    <subcellularLocation>
        <location evidence="1">Cell membrane</location>
        <topology evidence="1">Multi-pass membrane protein</topology>
    </subcellularLocation>
</comment>
<evidence type="ECO:0000256" key="7">
    <source>
        <dbReference type="ARBA" id="ARBA00023136"/>
    </source>
</evidence>
<evidence type="ECO:0000256" key="8">
    <source>
        <dbReference type="SAM" id="Phobius"/>
    </source>
</evidence>
<feature type="transmembrane region" description="Helical" evidence="8">
    <location>
        <begin position="12"/>
        <end position="32"/>
    </location>
</feature>
<dbReference type="Pfam" id="PF00375">
    <property type="entry name" value="SDF"/>
    <property type="match status" value="1"/>
</dbReference>
<accession>A0A2T0B5J9</accession>
<sequence length="417" mass="43422">MSKKKMSLVTKIMIGLILGIIVGLFFVSAPKIATTYIQPIGTLFLNLIKMTIVPLVFASLVVGAASIGDVKKLGRIGGKTMIYFFATTAIAILIGLVVANIFKPGVGVQLVQGAKPKATEAPSIVQTLLDIVPTNPVDALAKGNMLQIIFFALFTGVGATFIGEKGQAYLKFCDSLAEIMYKITEIIMNLAPYGVFALIVPVIATNGPKVLLPLAKLILVCYLGFILHAIIAYSFSVRAFSKISPKEFFKGASPATAIAFSTSSSSGTLPITIKTAKETFGVSDSIASFVLPLGTTINMDGTAIYQGVCAIFIAQAYGIPLGIGQQLTILLTALLASIGTAGVPGAGFMMLMMVLSSVGLPLEGAALIAGIDRILDMGRTAVNVTGNVSAAIVVAASEGELNYEAATIKNKNNSAKA</sequence>
<dbReference type="FunFam" id="1.10.3860.10:FF:000001">
    <property type="entry name" value="C4-dicarboxylate transport protein"/>
    <property type="match status" value="1"/>
</dbReference>
<organism evidence="9 10">
    <name type="scientific">Clostridium liquoris</name>
    <dbReference type="NCBI Taxonomy" id="1289519"/>
    <lineage>
        <taxon>Bacteria</taxon>
        <taxon>Bacillati</taxon>
        <taxon>Bacillota</taxon>
        <taxon>Clostridia</taxon>
        <taxon>Eubacteriales</taxon>
        <taxon>Clostridiaceae</taxon>
        <taxon>Clostridium</taxon>
    </lineage>
</organism>
<dbReference type="InterPro" id="IPR001991">
    <property type="entry name" value="Na-dicarboxylate_symporter"/>
</dbReference>